<gene>
    <name evidence="4" type="ORF">MRAB57_1522</name>
</gene>
<dbReference type="InterPro" id="IPR042099">
    <property type="entry name" value="ANL_N_sf"/>
</dbReference>
<dbReference type="SUPFAM" id="SSF56801">
    <property type="entry name" value="Acetyl-CoA synthetase-like"/>
    <property type="match status" value="1"/>
</dbReference>
<dbReference type="InterPro" id="IPR045851">
    <property type="entry name" value="AMP-bd_C_sf"/>
</dbReference>
<keyword evidence="4" id="KW-0436">Ligase</keyword>
<dbReference type="InterPro" id="IPR050237">
    <property type="entry name" value="ATP-dep_AMP-bd_enzyme"/>
</dbReference>
<dbReference type="PANTHER" id="PTHR43767">
    <property type="entry name" value="LONG-CHAIN-FATTY-ACID--COA LIGASE"/>
    <property type="match status" value="1"/>
</dbReference>
<dbReference type="Gene3D" id="3.30.300.30">
    <property type="match status" value="1"/>
</dbReference>
<feature type="compositionally biased region" description="Polar residues" evidence="1">
    <location>
        <begin position="346"/>
        <end position="364"/>
    </location>
</feature>
<evidence type="ECO:0000313" key="5">
    <source>
        <dbReference type="Proteomes" id="UP000240988"/>
    </source>
</evidence>
<feature type="non-terminal residue" evidence="4">
    <location>
        <position position="1"/>
    </location>
</feature>
<dbReference type="EMBL" id="FUFA01000002">
    <property type="protein sequence ID" value="SPM33718.1"/>
    <property type="molecule type" value="Genomic_DNA"/>
</dbReference>
<evidence type="ECO:0000259" key="3">
    <source>
        <dbReference type="Pfam" id="PF13193"/>
    </source>
</evidence>
<dbReference type="PROSITE" id="PS00455">
    <property type="entry name" value="AMP_BINDING"/>
    <property type="match status" value="1"/>
</dbReference>
<proteinExistence type="predicted"/>
<dbReference type="Pfam" id="PF00501">
    <property type="entry name" value="AMP-binding"/>
    <property type="match status" value="1"/>
</dbReference>
<dbReference type="Proteomes" id="UP000240988">
    <property type="component" value="Unassembled WGS sequence"/>
</dbReference>
<dbReference type="Gene3D" id="3.40.50.12780">
    <property type="entry name" value="N-terminal domain of ligase-like"/>
    <property type="match status" value="1"/>
</dbReference>
<name>A0A2U3NQB7_9MYCO</name>
<dbReference type="InterPro" id="IPR000873">
    <property type="entry name" value="AMP-dep_synth/lig_dom"/>
</dbReference>
<organism evidence="4 5">
    <name type="scientific">Mycobacterium rhizamassiliense</name>
    <dbReference type="NCBI Taxonomy" id="1841860"/>
    <lineage>
        <taxon>Bacteria</taxon>
        <taxon>Bacillati</taxon>
        <taxon>Actinomycetota</taxon>
        <taxon>Actinomycetes</taxon>
        <taxon>Mycobacteriales</taxon>
        <taxon>Mycobacteriaceae</taxon>
        <taxon>Mycobacterium</taxon>
    </lineage>
</organism>
<feature type="region of interest" description="Disordered" evidence="1">
    <location>
        <begin position="346"/>
        <end position="365"/>
    </location>
</feature>
<accession>A0A2U3NQB7</accession>
<dbReference type="PANTHER" id="PTHR43767:SF1">
    <property type="entry name" value="NONRIBOSOMAL PEPTIDE SYNTHASE PES1 (EUROFUNG)-RELATED"/>
    <property type="match status" value="1"/>
</dbReference>
<protein>
    <submittedName>
        <fullName evidence="4">Acyl-CoA synthetase (AMP-forming)/AMP-acid ligase II</fullName>
    </submittedName>
</protein>
<evidence type="ECO:0000259" key="2">
    <source>
        <dbReference type="Pfam" id="PF00501"/>
    </source>
</evidence>
<sequence>VNDNVGFNLSTVFAEVAAVIPDATLLVWRDRRFTYSQMDARIDAVARHIAGAGLGCHTERIALAGHESGQDHLGIYLRNGNEYLETMIASYRARVAPFNVSFRYVDEELIYLLNDAKAKALVYAAEFAPRVEAIRAQVPTLEILIQVDDGSGNALLPSAVDYASILSTPVPPAGMPIPSPDDLYILYTGGTTGMPKGVLWRQHDIFISSMGGRPFGSERTLSSYAEVAEQARNSPGSMSLLMIPPLMHGAAQWAAYNIITMGGRLVFPDDVDRMHPDRVLRLAERERVLSMPIVGDAIARPLLDEIERGDYDLSGLFVISNGAAPLTPSVRARLLAALPHITVTDSVGSSETGAQMTAAGSNEDASAAPTFAPLLDTSVVSDDLSRVLEPGEGEGWLARRSVIPLGYLGDEAKTARTFPTVGFTRWSVPGDRARLRADGHIELLGRDSVTINSGGEKIFAEEVERAMAGHPAVYDVVVVGRPSERWGSEVVAVVQVADGVVVTDDDLLEEAGKHIASYKLPKLIVRTPAILRSPAGKADYRWAAKAAATNEAAELSKAKASRAGR</sequence>
<evidence type="ECO:0000256" key="1">
    <source>
        <dbReference type="SAM" id="MobiDB-lite"/>
    </source>
</evidence>
<dbReference type="InterPro" id="IPR020845">
    <property type="entry name" value="AMP-binding_CS"/>
</dbReference>
<dbReference type="InterPro" id="IPR025110">
    <property type="entry name" value="AMP-bd_C"/>
</dbReference>
<dbReference type="AlphaFoldDB" id="A0A2U3NQB7"/>
<keyword evidence="5" id="KW-1185">Reference proteome</keyword>
<reference evidence="4 5" key="1">
    <citation type="submission" date="2017-01" db="EMBL/GenBank/DDBJ databases">
        <authorList>
            <consortium name="Urmite Genomes"/>
        </authorList>
    </citation>
    <scope>NUCLEOTIDE SEQUENCE [LARGE SCALE GENOMIC DNA]</scope>
    <source>
        <strain evidence="4 5">AB57</strain>
    </source>
</reference>
<feature type="domain" description="AMP-dependent synthetase/ligase" evidence="2">
    <location>
        <begin position="13"/>
        <end position="400"/>
    </location>
</feature>
<feature type="domain" description="AMP-binding enzyme C-terminal" evidence="3">
    <location>
        <begin position="462"/>
        <end position="537"/>
    </location>
</feature>
<dbReference type="STRING" id="1841860.GCA_900157375_01523"/>
<dbReference type="Pfam" id="PF13193">
    <property type="entry name" value="AMP-binding_C"/>
    <property type="match status" value="1"/>
</dbReference>
<evidence type="ECO:0000313" key="4">
    <source>
        <dbReference type="EMBL" id="SPM33718.1"/>
    </source>
</evidence>
<dbReference type="NCBIfam" id="NF005863">
    <property type="entry name" value="PRK07798.1"/>
    <property type="match status" value="1"/>
</dbReference>
<dbReference type="GO" id="GO:0016878">
    <property type="term" value="F:acid-thiol ligase activity"/>
    <property type="evidence" value="ECO:0007669"/>
    <property type="project" value="UniProtKB-ARBA"/>
</dbReference>